<evidence type="ECO:0000313" key="2">
    <source>
        <dbReference type="EMBL" id="CAK9184980.1"/>
    </source>
</evidence>
<dbReference type="Proteomes" id="UP001642360">
    <property type="component" value="Unassembled WGS sequence"/>
</dbReference>
<name>A0ABC8UV98_9AQUA</name>
<accession>A0ABC8UV98</accession>
<feature type="compositionally biased region" description="Basic and acidic residues" evidence="1">
    <location>
        <begin position="11"/>
        <end position="34"/>
    </location>
</feature>
<proteinExistence type="predicted"/>
<feature type="region of interest" description="Disordered" evidence="1">
    <location>
        <begin position="1"/>
        <end position="34"/>
    </location>
</feature>
<protein>
    <submittedName>
        <fullName evidence="2">Uncharacterized protein</fullName>
    </submittedName>
</protein>
<evidence type="ECO:0000313" key="3">
    <source>
        <dbReference type="Proteomes" id="UP001642360"/>
    </source>
</evidence>
<evidence type="ECO:0000256" key="1">
    <source>
        <dbReference type="SAM" id="MobiDB-lite"/>
    </source>
</evidence>
<organism evidence="2 3">
    <name type="scientific">Ilex paraguariensis</name>
    <name type="common">yerba mate</name>
    <dbReference type="NCBI Taxonomy" id="185542"/>
    <lineage>
        <taxon>Eukaryota</taxon>
        <taxon>Viridiplantae</taxon>
        <taxon>Streptophyta</taxon>
        <taxon>Embryophyta</taxon>
        <taxon>Tracheophyta</taxon>
        <taxon>Spermatophyta</taxon>
        <taxon>Magnoliopsida</taxon>
        <taxon>eudicotyledons</taxon>
        <taxon>Gunneridae</taxon>
        <taxon>Pentapetalae</taxon>
        <taxon>asterids</taxon>
        <taxon>campanulids</taxon>
        <taxon>Aquifoliales</taxon>
        <taxon>Aquifoliaceae</taxon>
        <taxon>Ilex</taxon>
    </lineage>
</organism>
<dbReference type="EMBL" id="CAUOFW020009168">
    <property type="protein sequence ID" value="CAK9184980.1"/>
    <property type="molecule type" value="Genomic_DNA"/>
</dbReference>
<sequence length="96" mass="10939">MVNTEDSEEKGDEKCSLETEGKETEDQEKSFDSPIQKYDHAAGEEKPATASYTDNEDIVLHEDPKSVFQKFGTVKYIDFKFGSESWYIWFEDAGGP</sequence>
<feature type="compositionally biased region" description="Acidic residues" evidence="1">
    <location>
        <begin position="1"/>
        <end position="10"/>
    </location>
</feature>
<reference evidence="2 3" key="1">
    <citation type="submission" date="2024-02" db="EMBL/GenBank/DDBJ databases">
        <authorList>
            <person name="Vignale AGUSTIN F."/>
            <person name="Sosa J E."/>
            <person name="Modenutti C."/>
        </authorList>
    </citation>
    <scope>NUCLEOTIDE SEQUENCE [LARGE SCALE GENOMIC DNA]</scope>
</reference>
<comment type="caution">
    <text evidence="2">The sequence shown here is derived from an EMBL/GenBank/DDBJ whole genome shotgun (WGS) entry which is preliminary data.</text>
</comment>
<keyword evidence="3" id="KW-1185">Reference proteome</keyword>
<dbReference type="AlphaFoldDB" id="A0ABC8UV98"/>
<gene>
    <name evidence="2" type="ORF">ILEXP_LOCUS55346</name>
</gene>